<evidence type="ECO:0000313" key="6">
    <source>
        <dbReference type="Proteomes" id="UP001150879"/>
    </source>
</evidence>
<evidence type="ECO:0000313" key="5">
    <source>
        <dbReference type="EMBL" id="KAJ5209948.1"/>
    </source>
</evidence>
<protein>
    <submittedName>
        <fullName evidence="5">Homocysteine S-methyltransferase</fullName>
    </submittedName>
</protein>
<comment type="caution">
    <text evidence="5">The sequence shown here is derived from an EMBL/GenBank/DDBJ whole genome shotgun (WGS) entry which is preliminary data.</text>
</comment>
<dbReference type="Pfam" id="PF02574">
    <property type="entry name" value="S-methyl_trans"/>
    <property type="match status" value="1"/>
</dbReference>
<dbReference type="InterPro" id="IPR003726">
    <property type="entry name" value="HCY_dom"/>
</dbReference>
<evidence type="ECO:0000256" key="3">
    <source>
        <dbReference type="PROSITE-ProRule" id="PRU00333"/>
    </source>
</evidence>
<feature type="domain" description="Hcy-binding" evidence="4">
    <location>
        <begin position="4"/>
        <end position="312"/>
    </location>
</feature>
<dbReference type="PANTHER" id="PTHR11103">
    <property type="entry name" value="SLR1189 PROTEIN"/>
    <property type="match status" value="1"/>
</dbReference>
<dbReference type="InterPro" id="IPR036589">
    <property type="entry name" value="HCY_dom_sf"/>
</dbReference>
<keyword evidence="6" id="KW-1185">Reference proteome</keyword>
<feature type="binding site" evidence="3">
    <location>
        <position position="227"/>
    </location>
    <ligand>
        <name>Zn(2+)</name>
        <dbReference type="ChEBI" id="CHEBI:29105"/>
    </ligand>
</feature>
<reference evidence="5" key="1">
    <citation type="submission" date="2022-11" db="EMBL/GenBank/DDBJ databases">
        <authorList>
            <person name="Petersen C."/>
        </authorList>
    </citation>
    <scope>NUCLEOTIDE SEQUENCE</scope>
    <source>
        <strain evidence="5">IBT 16849</strain>
    </source>
</reference>
<evidence type="ECO:0000259" key="4">
    <source>
        <dbReference type="PROSITE" id="PS50970"/>
    </source>
</evidence>
<comment type="cofactor">
    <cofactor evidence="3">
        <name>Zn(2+)</name>
        <dbReference type="ChEBI" id="CHEBI:29105"/>
    </cofactor>
</comment>
<dbReference type="AlphaFoldDB" id="A0A9W9MZF2"/>
<dbReference type="OrthoDB" id="261426at2759"/>
<dbReference type="EMBL" id="JAPQKP010000001">
    <property type="protein sequence ID" value="KAJ5209948.1"/>
    <property type="molecule type" value="Genomic_DNA"/>
</dbReference>
<feature type="binding site" evidence="3">
    <location>
        <position position="297"/>
    </location>
    <ligand>
        <name>Zn(2+)</name>
        <dbReference type="ChEBI" id="CHEBI:29105"/>
    </ligand>
</feature>
<dbReference type="GO" id="GO:0046872">
    <property type="term" value="F:metal ion binding"/>
    <property type="evidence" value="ECO:0007669"/>
    <property type="project" value="UniProtKB-KW"/>
</dbReference>
<organism evidence="5 6">
    <name type="scientific">Penicillium cf. griseofulvum</name>
    <dbReference type="NCBI Taxonomy" id="2972120"/>
    <lineage>
        <taxon>Eukaryota</taxon>
        <taxon>Fungi</taxon>
        <taxon>Dikarya</taxon>
        <taxon>Ascomycota</taxon>
        <taxon>Pezizomycotina</taxon>
        <taxon>Eurotiomycetes</taxon>
        <taxon>Eurotiomycetidae</taxon>
        <taxon>Eurotiales</taxon>
        <taxon>Aspergillaceae</taxon>
        <taxon>Penicillium</taxon>
    </lineage>
</organism>
<dbReference type="GO" id="GO:0008168">
    <property type="term" value="F:methyltransferase activity"/>
    <property type="evidence" value="ECO:0007669"/>
    <property type="project" value="UniProtKB-UniRule"/>
</dbReference>
<gene>
    <name evidence="5" type="ORF">N7472_000087</name>
</gene>
<dbReference type="PROSITE" id="PS50970">
    <property type="entry name" value="HCY"/>
    <property type="match status" value="1"/>
</dbReference>
<reference evidence="5" key="2">
    <citation type="journal article" date="2023" name="IMA Fungus">
        <title>Comparative genomic study of the Penicillium genus elucidates a diverse pangenome and 15 lateral gene transfer events.</title>
        <authorList>
            <person name="Petersen C."/>
            <person name="Sorensen T."/>
            <person name="Nielsen M.R."/>
            <person name="Sondergaard T.E."/>
            <person name="Sorensen J.L."/>
            <person name="Fitzpatrick D.A."/>
            <person name="Frisvad J.C."/>
            <person name="Nielsen K.L."/>
        </authorList>
    </citation>
    <scope>NUCLEOTIDE SEQUENCE</scope>
    <source>
        <strain evidence="5">IBT 16849</strain>
    </source>
</reference>
<keyword evidence="3" id="KW-0862">Zinc</keyword>
<keyword evidence="1 3" id="KW-0489">Methyltransferase</keyword>
<dbReference type="Proteomes" id="UP001150879">
    <property type="component" value="Unassembled WGS sequence"/>
</dbReference>
<keyword evidence="3" id="KW-0479">Metal-binding</keyword>
<accession>A0A9W9MZF2</accession>
<dbReference type="Gene3D" id="3.20.20.330">
    <property type="entry name" value="Homocysteine-binding-like domain"/>
    <property type="match status" value="1"/>
</dbReference>
<name>A0A9W9MZF2_9EURO</name>
<proteinExistence type="predicted"/>
<evidence type="ECO:0000256" key="2">
    <source>
        <dbReference type="ARBA" id="ARBA00022679"/>
    </source>
</evidence>
<feature type="binding site" evidence="3">
    <location>
        <position position="298"/>
    </location>
    <ligand>
        <name>Zn(2+)</name>
        <dbReference type="ChEBI" id="CHEBI:29105"/>
    </ligand>
</feature>
<sequence length="317" mass="35007">MASQSTLPQLNSSKLFLTEAGLETTLVYKRHIHLPCFSALPLLSTEEGKETILFLYKDYINIALSHSTGIVLETRTWRGSPAWASQLDLSVPQILDLNLTAVKILHDLRTQMQTPSTPIVICGTLGTLQDAYVDSTETVSFSQAQENYRAQVQVLAEGVDMISIMTVTNLNEATAAVSVAREFNLPIHVSFSIETDGRLRGGRSLDDVIREVDRMTENYTTYFGVNCAHPRHIMMALRDLPEDVRSRIGSIRGNASLKSHDELDNTLELDRGDISVWVQESIGLLKILPELKVVGGCCGTDEEHIDTLAGRIYSAGC</sequence>
<dbReference type="GO" id="GO:0032259">
    <property type="term" value="P:methylation"/>
    <property type="evidence" value="ECO:0007669"/>
    <property type="project" value="UniProtKB-KW"/>
</dbReference>
<dbReference type="PANTHER" id="PTHR11103:SF18">
    <property type="entry name" value="SLR1189 PROTEIN"/>
    <property type="match status" value="1"/>
</dbReference>
<dbReference type="SUPFAM" id="SSF82282">
    <property type="entry name" value="Homocysteine S-methyltransferase"/>
    <property type="match status" value="1"/>
</dbReference>
<keyword evidence="2 3" id="KW-0808">Transferase</keyword>
<evidence type="ECO:0000256" key="1">
    <source>
        <dbReference type="ARBA" id="ARBA00022603"/>
    </source>
</evidence>